<gene>
    <name evidence="1" type="ORF">GWK47_004046</name>
</gene>
<name>A0A8J4YNH5_CHIOP</name>
<comment type="caution">
    <text evidence="1">The sequence shown here is derived from an EMBL/GenBank/DDBJ whole genome shotgun (WGS) entry which is preliminary data.</text>
</comment>
<sequence>MWARTHPGEVEGDVCPLPVGHNITEEIRLYRHGVAARQGEHSTSQRRHRRTDAGGAKYDIGAVVALRG</sequence>
<evidence type="ECO:0000313" key="2">
    <source>
        <dbReference type="Proteomes" id="UP000770661"/>
    </source>
</evidence>
<reference evidence="1" key="1">
    <citation type="submission" date="2020-07" db="EMBL/GenBank/DDBJ databases">
        <title>The High-quality genome of the commercially important snow crab, Chionoecetes opilio.</title>
        <authorList>
            <person name="Jeong J.-H."/>
            <person name="Ryu S."/>
        </authorList>
    </citation>
    <scope>NUCLEOTIDE SEQUENCE</scope>
    <source>
        <strain evidence="1">MADBK_172401_WGS</strain>
        <tissue evidence="1">Digestive gland</tissue>
    </source>
</reference>
<organism evidence="1 2">
    <name type="scientific">Chionoecetes opilio</name>
    <name type="common">Atlantic snow crab</name>
    <name type="synonym">Cancer opilio</name>
    <dbReference type="NCBI Taxonomy" id="41210"/>
    <lineage>
        <taxon>Eukaryota</taxon>
        <taxon>Metazoa</taxon>
        <taxon>Ecdysozoa</taxon>
        <taxon>Arthropoda</taxon>
        <taxon>Crustacea</taxon>
        <taxon>Multicrustacea</taxon>
        <taxon>Malacostraca</taxon>
        <taxon>Eumalacostraca</taxon>
        <taxon>Eucarida</taxon>
        <taxon>Decapoda</taxon>
        <taxon>Pleocyemata</taxon>
        <taxon>Brachyura</taxon>
        <taxon>Eubrachyura</taxon>
        <taxon>Majoidea</taxon>
        <taxon>Majidae</taxon>
        <taxon>Chionoecetes</taxon>
    </lineage>
</organism>
<dbReference type="Proteomes" id="UP000770661">
    <property type="component" value="Unassembled WGS sequence"/>
</dbReference>
<dbReference type="AlphaFoldDB" id="A0A8J4YNH5"/>
<evidence type="ECO:0000313" key="1">
    <source>
        <dbReference type="EMBL" id="KAG0727239.1"/>
    </source>
</evidence>
<proteinExistence type="predicted"/>
<protein>
    <submittedName>
        <fullName evidence="1">Uncharacterized protein</fullName>
    </submittedName>
</protein>
<keyword evidence="2" id="KW-1185">Reference proteome</keyword>
<dbReference type="EMBL" id="JACEEZ010003604">
    <property type="protein sequence ID" value="KAG0727239.1"/>
    <property type="molecule type" value="Genomic_DNA"/>
</dbReference>
<accession>A0A8J4YNH5</accession>